<reference evidence="6" key="1">
    <citation type="submission" date="2011-04" db="EMBL/GenBank/DDBJ databases">
        <title>The complete genome of Thermodesulfatator indicus DSM 15286.</title>
        <authorList>
            <person name="Lucas S."/>
            <person name="Copeland A."/>
            <person name="Lapidus A."/>
            <person name="Bruce D."/>
            <person name="Goodwin L."/>
            <person name="Pitluck S."/>
            <person name="Peters L."/>
            <person name="Kyrpides N."/>
            <person name="Mavromatis K."/>
            <person name="Pagani I."/>
            <person name="Ivanova N."/>
            <person name="Saunders L."/>
            <person name="Detter J.C."/>
            <person name="Tapia R."/>
            <person name="Han C."/>
            <person name="Land M."/>
            <person name="Hauser L."/>
            <person name="Markowitz V."/>
            <person name="Cheng J.-F."/>
            <person name="Hugenholtz P."/>
            <person name="Woyke T."/>
            <person name="Wu D."/>
            <person name="Spring S."/>
            <person name="Schroeder M."/>
            <person name="Brambilla E."/>
            <person name="Klenk H.-P."/>
            <person name="Eisen J.A."/>
        </authorList>
    </citation>
    <scope>NUCLEOTIDE SEQUENCE [LARGE SCALE GENOMIC DNA]</scope>
    <source>
        <strain evidence="6">DSM 15286 / JCM 11887 / CIR29812</strain>
    </source>
</reference>
<dbReference type="PANTHER" id="PTHR45772">
    <property type="entry name" value="CONSERVED COMPONENT OF ABC TRANSPORTER FOR NATURAL AMINO ACIDS-RELATED"/>
    <property type="match status" value="1"/>
</dbReference>
<dbReference type="Pfam" id="PF00005">
    <property type="entry name" value="ABC_tran"/>
    <property type="match status" value="1"/>
</dbReference>
<dbReference type="InParanoid" id="F8AC79"/>
<dbReference type="AlphaFoldDB" id="F8AC79"/>
<keyword evidence="1" id="KW-0813">Transport</keyword>
<evidence type="ECO:0000256" key="3">
    <source>
        <dbReference type="ARBA" id="ARBA00022840"/>
    </source>
</evidence>
<dbReference type="InterPro" id="IPR003439">
    <property type="entry name" value="ABC_transporter-like_ATP-bd"/>
</dbReference>
<evidence type="ECO:0000313" key="6">
    <source>
        <dbReference type="Proteomes" id="UP000006793"/>
    </source>
</evidence>
<dbReference type="HOGENOM" id="CLU_000604_1_2_0"/>
<keyword evidence="3" id="KW-0067">ATP-binding</keyword>
<evidence type="ECO:0000256" key="1">
    <source>
        <dbReference type="ARBA" id="ARBA00022448"/>
    </source>
</evidence>
<accession>F8AC79</accession>
<name>F8AC79_THEID</name>
<dbReference type="RefSeq" id="WP_013908453.1">
    <property type="nucleotide sequence ID" value="NC_015681.1"/>
</dbReference>
<evidence type="ECO:0000313" key="5">
    <source>
        <dbReference type="EMBL" id="AEH45714.1"/>
    </source>
</evidence>
<dbReference type="PATRIC" id="fig|667014.3.peg.1912"/>
<dbReference type="InterPro" id="IPR051120">
    <property type="entry name" value="ABC_AA/LPS_Transport"/>
</dbReference>
<organism evidence="5 6">
    <name type="scientific">Thermodesulfatator indicus (strain DSM 15286 / JCM 11887 / CIR29812)</name>
    <dbReference type="NCBI Taxonomy" id="667014"/>
    <lineage>
        <taxon>Bacteria</taxon>
        <taxon>Pseudomonadati</taxon>
        <taxon>Thermodesulfobacteriota</taxon>
        <taxon>Thermodesulfobacteria</taxon>
        <taxon>Thermodesulfobacteriales</taxon>
        <taxon>Thermodesulfatatoraceae</taxon>
        <taxon>Thermodesulfatator</taxon>
    </lineage>
</organism>
<dbReference type="PANTHER" id="PTHR45772:SF5">
    <property type="entry name" value="BRANCHED-CHAIN AMINO ACID TRANSPORT ATP-BINDING PROTEIN LIVG-RELATED"/>
    <property type="match status" value="1"/>
</dbReference>
<proteinExistence type="predicted"/>
<dbReference type="InterPro" id="IPR003593">
    <property type="entry name" value="AAA+_ATPase"/>
</dbReference>
<dbReference type="eggNOG" id="COG0411">
    <property type="taxonomic scope" value="Bacteria"/>
</dbReference>
<feature type="domain" description="ABC transporter" evidence="4">
    <location>
        <begin position="13"/>
        <end position="258"/>
    </location>
</feature>
<dbReference type="PROSITE" id="PS50893">
    <property type="entry name" value="ABC_TRANSPORTER_2"/>
    <property type="match status" value="1"/>
</dbReference>
<dbReference type="FunFam" id="3.40.50.300:FF:000421">
    <property type="entry name" value="Branched-chain amino acid ABC transporter ATP-binding protein"/>
    <property type="match status" value="1"/>
</dbReference>
<sequence length="262" mass="29523">MKNKNNKKINSFLETDGLIKNFGELRALDNVSIQVDRKEIVLLIGPNGSGKSTLINVITGFLPPDEGKVFFEKEDVTGKDPSELYKRGMVRTFQTPQPLPEMTVLENIMIGITSKGEEPLTALFYKKWLKQEEEILEKALDIINFLKLSHLTFKKAGELSGGQMKLVALGRALMTNPKLIVLDEPIAGVAPGLSHEIFSKILELREQDVTFLIVEHRLDIVLKYIDRLYIMFNGKVIAEGKGEKEIKEVLNDPKIIEIYIGD</sequence>
<dbReference type="GO" id="GO:0005886">
    <property type="term" value="C:plasma membrane"/>
    <property type="evidence" value="ECO:0007669"/>
    <property type="project" value="TreeGrafter"/>
</dbReference>
<evidence type="ECO:0000259" key="4">
    <source>
        <dbReference type="PROSITE" id="PS50893"/>
    </source>
</evidence>
<dbReference type="EMBL" id="CP002683">
    <property type="protein sequence ID" value="AEH45714.1"/>
    <property type="molecule type" value="Genomic_DNA"/>
</dbReference>
<dbReference type="GO" id="GO:0005524">
    <property type="term" value="F:ATP binding"/>
    <property type="evidence" value="ECO:0007669"/>
    <property type="project" value="UniProtKB-KW"/>
</dbReference>
<dbReference type="InterPro" id="IPR017871">
    <property type="entry name" value="ABC_transporter-like_CS"/>
</dbReference>
<keyword evidence="2" id="KW-0547">Nucleotide-binding</keyword>
<dbReference type="STRING" id="667014.Thein_1859"/>
<dbReference type="GO" id="GO:0016887">
    <property type="term" value="F:ATP hydrolysis activity"/>
    <property type="evidence" value="ECO:0007669"/>
    <property type="project" value="InterPro"/>
</dbReference>
<dbReference type="OrthoDB" id="9805514at2"/>
<dbReference type="SUPFAM" id="SSF52540">
    <property type="entry name" value="P-loop containing nucleoside triphosphate hydrolases"/>
    <property type="match status" value="1"/>
</dbReference>
<dbReference type="PaxDb" id="667014-Thein_1859"/>
<dbReference type="Gene3D" id="3.40.50.300">
    <property type="entry name" value="P-loop containing nucleotide triphosphate hydrolases"/>
    <property type="match status" value="1"/>
</dbReference>
<reference evidence="5 6" key="2">
    <citation type="journal article" date="2012" name="Stand. Genomic Sci.">
        <title>Complete genome sequence of the thermophilic sulfate-reducing ocean bacterium Thermodesulfatator indicus type strain (CIR29812(T)).</title>
        <authorList>
            <person name="Anderson I."/>
            <person name="Saunders E."/>
            <person name="Lapidus A."/>
            <person name="Nolan M."/>
            <person name="Lucas S."/>
            <person name="Tice H."/>
            <person name="Del Rio T.G."/>
            <person name="Cheng J.F."/>
            <person name="Han C."/>
            <person name="Tapia R."/>
            <person name="Goodwin L.A."/>
            <person name="Pitluck S."/>
            <person name="Liolios K."/>
            <person name="Mavromatis K."/>
            <person name="Pagani I."/>
            <person name="Ivanova N."/>
            <person name="Mikhailova N."/>
            <person name="Pati A."/>
            <person name="Chen A."/>
            <person name="Palaniappan K."/>
            <person name="Land M."/>
            <person name="Hauser L."/>
            <person name="Jeffries C.D."/>
            <person name="Chang Y.J."/>
            <person name="Brambilla E.M."/>
            <person name="Rohde M."/>
            <person name="Spring S."/>
            <person name="Goker M."/>
            <person name="Detter J.C."/>
            <person name="Woyke T."/>
            <person name="Bristow J."/>
            <person name="Eisen J.A."/>
            <person name="Markowitz V."/>
            <person name="Hugenholtz P."/>
            <person name="Kyrpides N.C."/>
            <person name="Klenk H.P."/>
        </authorList>
    </citation>
    <scope>NUCLEOTIDE SEQUENCE [LARGE SCALE GENOMIC DNA]</scope>
    <source>
        <strain evidence="6">DSM 15286 / JCM 11887 / CIR29812</strain>
    </source>
</reference>
<dbReference type="InterPro" id="IPR027417">
    <property type="entry name" value="P-loop_NTPase"/>
</dbReference>
<dbReference type="PROSITE" id="PS00211">
    <property type="entry name" value="ABC_TRANSPORTER_1"/>
    <property type="match status" value="1"/>
</dbReference>
<gene>
    <name evidence="5" type="ordered locus">Thein_1859</name>
</gene>
<dbReference type="CDD" id="cd03219">
    <property type="entry name" value="ABC_Mj1267_LivG_branched"/>
    <property type="match status" value="1"/>
</dbReference>
<dbReference type="KEGG" id="tid:Thein_1859"/>
<dbReference type="Proteomes" id="UP000006793">
    <property type="component" value="Chromosome"/>
</dbReference>
<keyword evidence="6" id="KW-1185">Reference proteome</keyword>
<protein>
    <submittedName>
        <fullName evidence="5">ABC transporter related protein</fullName>
    </submittedName>
</protein>
<evidence type="ECO:0000256" key="2">
    <source>
        <dbReference type="ARBA" id="ARBA00022741"/>
    </source>
</evidence>
<dbReference type="SMART" id="SM00382">
    <property type="entry name" value="AAA"/>
    <property type="match status" value="1"/>
</dbReference>